<dbReference type="Pfam" id="PF19698">
    <property type="entry name" value="DUF6197"/>
    <property type="match status" value="1"/>
</dbReference>
<keyword evidence="2" id="KW-1185">Reference proteome</keyword>
<protein>
    <submittedName>
        <fullName evidence="1">Uncharacterized protein</fullName>
    </submittedName>
</protein>
<name>A0ABW0ZPR7_9ACTN</name>
<evidence type="ECO:0000313" key="1">
    <source>
        <dbReference type="EMBL" id="MFC5744767.1"/>
    </source>
</evidence>
<evidence type="ECO:0000313" key="2">
    <source>
        <dbReference type="Proteomes" id="UP001596074"/>
    </source>
</evidence>
<comment type="caution">
    <text evidence="1">The sequence shown here is derived from an EMBL/GenBank/DDBJ whole genome shotgun (WGS) entry which is preliminary data.</text>
</comment>
<dbReference type="Proteomes" id="UP001596074">
    <property type="component" value="Unassembled WGS sequence"/>
</dbReference>
<proteinExistence type="predicted"/>
<dbReference type="InterPro" id="IPR045677">
    <property type="entry name" value="DUF6197"/>
</dbReference>
<gene>
    <name evidence="1" type="ORF">ACFPZN_03980</name>
</gene>
<accession>A0ABW0ZPR7</accession>
<organism evidence="1 2">
    <name type="scientific">Actinomadura rugatobispora</name>
    <dbReference type="NCBI Taxonomy" id="1994"/>
    <lineage>
        <taxon>Bacteria</taxon>
        <taxon>Bacillati</taxon>
        <taxon>Actinomycetota</taxon>
        <taxon>Actinomycetes</taxon>
        <taxon>Streptosporangiales</taxon>
        <taxon>Thermomonosporaceae</taxon>
        <taxon>Actinomadura</taxon>
    </lineage>
</organism>
<sequence length="131" mass="13609">MNTAIAAQLNAAADHITEHGWTTGDWHEPTIDHANPGHYLPINQSRLCALAAIKIACGQDADDAELTPATRAAARAFADHLGLNVPADHDDEDGALTEAIGGWNDRDGQTREQVIAALRAAAGALTAGSPA</sequence>
<reference evidence="2" key="1">
    <citation type="journal article" date="2019" name="Int. J. Syst. Evol. Microbiol.">
        <title>The Global Catalogue of Microorganisms (GCM) 10K type strain sequencing project: providing services to taxonomists for standard genome sequencing and annotation.</title>
        <authorList>
            <consortium name="The Broad Institute Genomics Platform"/>
            <consortium name="The Broad Institute Genome Sequencing Center for Infectious Disease"/>
            <person name="Wu L."/>
            <person name="Ma J."/>
        </authorList>
    </citation>
    <scope>NUCLEOTIDE SEQUENCE [LARGE SCALE GENOMIC DNA]</scope>
    <source>
        <strain evidence="2">KCTC 42087</strain>
    </source>
</reference>
<dbReference type="EMBL" id="JBHSON010000004">
    <property type="protein sequence ID" value="MFC5744767.1"/>
    <property type="molecule type" value="Genomic_DNA"/>
</dbReference>
<dbReference type="RefSeq" id="WP_378280220.1">
    <property type="nucleotide sequence ID" value="NZ_JBHSON010000004.1"/>
</dbReference>